<accession>A0A6A3C133</accession>
<dbReference type="PANTHER" id="PTHR46873">
    <property type="entry name" value="EXPRESSED PROTEIN"/>
    <property type="match status" value="1"/>
</dbReference>
<evidence type="ECO:0000313" key="3">
    <source>
        <dbReference type="Proteomes" id="UP000436088"/>
    </source>
</evidence>
<proteinExistence type="predicted"/>
<feature type="chain" id="PRO_5025406342" evidence="1">
    <location>
        <begin position="17"/>
        <end position="135"/>
    </location>
</feature>
<comment type="caution">
    <text evidence="2">The sequence shown here is derived from an EMBL/GenBank/DDBJ whole genome shotgun (WGS) entry which is preliminary data.</text>
</comment>
<dbReference type="Proteomes" id="UP000436088">
    <property type="component" value="Unassembled WGS sequence"/>
</dbReference>
<dbReference type="EMBL" id="VEPZ02000561">
    <property type="protein sequence ID" value="KAE8722534.1"/>
    <property type="molecule type" value="Genomic_DNA"/>
</dbReference>
<sequence length="135" mass="14646">MWVVVGLVVCLPLVLRLGCLLSGNNVDDQSRGSRVSRGFGGEVAWHWSVGSWTLDHLAEAAAGFLEASELFPDCAPYSVAYILEFLKLRHCAGCQFYRAEGRGQSWDSEGNHIKDAPYGLPLAPIQGILEAQGTP</sequence>
<name>A0A6A3C133_HIBSY</name>
<protein>
    <submittedName>
        <fullName evidence="2">Uncharacterized protein</fullName>
    </submittedName>
</protein>
<keyword evidence="1" id="KW-0732">Signal</keyword>
<dbReference type="AlphaFoldDB" id="A0A6A3C133"/>
<evidence type="ECO:0000313" key="2">
    <source>
        <dbReference type="EMBL" id="KAE8722534.1"/>
    </source>
</evidence>
<organism evidence="2 3">
    <name type="scientific">Hibiscus syriacus</name>
    <name type="common">Rose of Sharon</name>
    <dbReference type="NCBI Taxonomy" id="106335"/>
    <lineage>
        <taxon>Eukaryota</taxon>
        <taxon>Viridiplantae</taxon>
        <taxon>Streptophyta</taxon>
        <taxon>Embryophyta</taxon>
        <taxon>Tracheophyta</taxon>
        <taxon>Spermatophyta</taxon>
        <taxon>Magnoliopsida</taxon>
        <taxon>eudicotyledons</taxon>
        <taxon>Gunneridae</taxon>
        <taxon>Pentapetalae</taxon>
        <taxon>rosids</taxon>
        <taxon>malvids</taxon>
        <taxon>Malvales</taxon>
        <taxon>Malvaceae</taxon>
        <taxon>Malvoideae</taxon>
        <taxon>Hibiscus</taxon>
    </lineage>
</organism>
<feature type="signal peptide" evidence="1">
    <location>
        <begin position="1"/>
        <end position="16"/>
    </location>
</feature>
<evidence type="ECO:0000256" key="1">
    <source>
        <dbReference type="SAM" id="SignalP"/>
    </source>
</evidence>
<dbReference type="PANTHER" id="PTHR46873:SF1">
    <property type="entry name" value="EXPRESSED PROTEIN"/>
    <property type="match status" value="1"/>
</dbReference>
<gene>
    <name evidence="2" type="ORF">F3Y22_tig00013960pilonHSYRG00205</name>
</gene>
<keyword evidence="3" id="KW-1185">Reference proteome</keyword>
<reference evidence="2" key="1">
    <citation type="submission" date="2019-09" db="EMBL/GenBank/DDBJ databases">
        <title>Draft genome information of white flower Hibiscus syriacus.</title>
        <authorList>
            <person name="Kim Y.-M."/>
        </authorList>
    </citation>
    <scope>NUCLEOTIDE SEQUENCE [LARGE SCALE GENOMIC DNA]</scope>
    <source>
        <strain evidence="2">YM2019G1</strain>
    </source>
</reference>